<comment type="caution">
    <text evidence="2">The sequence shown here is derived from an EMBL/GenBank/DDBJ whole genome shotgun (WGS) entry which is preliminary data.</text>
</comment>
<dbReference type="Gene3D" id="1.20.120.450">
    <property type="entry name" value="dinb family like domain"/>
    <property type="match status" value="1"/>
</dbReference>
<protein>
    <submittedName>
        <fullName evidence="2">DinB family protein</fullName>
    </submittedName>
</protein>
<reference evidence="3" key="1">
    <citation type="journal article" date="2019" name="Int. J. Syst. Evol. Microbiol.">
        <title>The Global Catalogue of Microorganisms (GCM) 10K type strain sequencing project: providing services to taxonomists for standard genome sequencing and annotation.</title>
        <authorList>
            <consortium name="The Broad Institute Genomics Platform"/>
            <consortium name="The Broad Institute Genome Sequencing Center for Infectious Disease"/>
            <person name="Wu L."/>
            <person name="Ma J."/>
        </authorList>
    </citation>
    <scope>NUCLEOTIDE SEQUENCE [LARGE SCALE GENOMIC DNA]</scope>
    <source>
        <strain evidence="3">CCUG 54527</strain>
    </source>
</reference>
<dbReference type="Proteomes" id="UP001596170">
    <property type="component" value="Unassembled WGS sequence"/>
</dbReference>
<gene>
    <name evidence="2" type="ORF">ACFPYN_09210</name>
</gene>
<evidence type="ECO:0000313" key="2">
    <source>
        <dbReference type="EMBL" id="MFC6039599.1"/>
    </source>
</evidence>
<dbReference type="SUPFAM" id="SSF109854">
    <property type="entry name" value="DinB/YfiT-like putative metalloenzymes"/>
    <property type="match status" value="1"/>
</dbReference>
<dbReference type="RefSeq" id="WP_377733720.1">
    <property type="nucleotide sequence ID" value="NZ_JBHSRI010000011.1"/>
</dbReference>
<accession>A0ABW1L6M8</accession>
<sequence length="152" mass="18249">MSKQQILRTHKNYQMWLDSLKELTPEQAMSPYMPGKWSPNEIIMHLAEWDRFTTEERLPEMKEGGKLESFPAFEEFNAKAAARAAEQTFEETIAYAKSERQRITQKLQEVDESEWDKEFQIGHHTLSITSYFTDFWEHDEHHKRQIERVRSR</sequence>
<feature type="domain" description="DinB-like" evidence="1">
    <location>
        <begin position="10"/>
        <end position="146"/>
    </location>
</feature>
<name>A0ABW1L6M8_9BACL</name>
<keyword evidence="3" id="KW-1185">Reference proteome</keyword>
<proteinExistence type="predicted"/>
<dbReference type="Pfam" id="PF12867">
    <property type="entry name" value="DinB_2"/>
    <property type="match status" value="1"/>
</dbReference>
<dbReference type="InterPro" id="IPR024775">
    <property type="entry name" value="DinB-like"/>
</dbReference>
<dbReference type="EMBL" id="JBHSRI010000011">
    <property type="protein sequence ID" value="MFC6039599.1"/>
    <property type="molecule type" value="Genomic_DNA"/>
</dbReference>
<evidence type="ECO:0000313" key="3">
    <source>
        <dbReference type="Proteomes" id="UP001596170"/>
    </source>
</evidence>
<organism evidence="2 3">
    <name type="scientific">Paenisporosarcina macmurdoensis</name>
    <dbReference type="NCBI Taxonomy" id="212659"/>
    <lineage>
        <taxon>Bacteria</taxon>
        <taxon>Bacillati</taxon>
        <taxon>Bacillota</taxon>
        <taxon>Bacilli</taxon>
        <taxon>Bacillales</taxon>
        <taxon>Caryophanaceae</taxon>
        <taxon>Paenisporosarcina</taxon>
    </lineage>
</organism>
<evidence type="ECO:0000259" key="1">
    <source>
        <dbReference type="Pfam" id="PF12867"/>
    </source>
</evidence>
<dbReference type="InterPro" id="IPR034660">
    <property type="entry name" value="DinB/YfiT-like"/>
</dbReference>